<feature type="compositionally biased region" description="Low complexity" evidence="1">
    <location>
        <begin position="620"/>
        <end position="633"/>
    </location>
</feature>
<feature type="region of interest" description="Disordered" evidence="1">
    <location>
        <begin position="551"/>
        <end position="582"/>
    </location>
</feature>
<feature type="domain" description="Rab-GAP TBC" evidence="2">
    <location>
        <begin position="119"/>
        <end position="372"/>
    </location>
</feature>
<evidence type="ECO:0000256" key="1">
    <source>
        <dbReference type="SAM" id="MobiDB-lite"/>
    </source>
</evidence>
<evidence type="ECO:0000313" key="3">
    <source>
        <dbReference type="EMBL" id="KAF4696257.1"/>
    </source>
</evidence>
<dbReference type="InterPro" id="IPR035969">
    <property type="entry name" value="Rab-GAP_TBC_sf"/>
</dbReference>
<accession>A0A7J6PJZ2</accession>
<feature type="compositionally biased region" description="Basic and acidic residues" evidence="1">
    <location>
        <begin position="36"/>
        <end position="52"/>
    </location>
</feature>
<dbReference type="PROSITE" id="PS50086">
    <property type="entry name" value="TBC_RABGAP"/>
    <property type="match status" value="1"/>
</dbReference>
<organism evidence="3 4">
    <name type="scientific">Perkinsus olseni</name>
    <name type="common">Perkinsus atlanticus</name>
    <dbReference type="NCBI Taxonomy" id="32597"/>
    <lineage>
        <taxon>Eukaryota</taxon>
        <taxon>Sar</taxon>
        <taxon>Alveolata</taxon>
        <taxon>Perkinsozoa</taxon>
        <taxon>Perkinsea</taxon>
        <taxon>Perkinsida</taxon>
        <taxon>Perkinsidae</taxon>
        <taxon>Perkinsus</taxon>
    </lineage>
</organism>
<dbReference type="PANTHER" id="PTHR47219:SF9">
    <property type="entry name" value="GTPASE ACTIVATING PROTEIN AND CENTROSOME-ASSOCIATED, ISOFORM B"/>
    <property type="match status" value="1"/>
</dbReference>
<dbReference type="Pfam" id="PF00566">
    <property type="entry name" value="RabGAP-TBC"/>
    <property type="match status" value="1"/>
</dbReference>
<dbReference type="InterPro" id="IPR050302">
    <property type="entry name" value="Rab_GAP_TBC_domain"/>
</dbReference>
<feature type="region of interest" description="Disordered" evidence="1">
    <location>
        <begin position="162"/>
        <end position="207"/>
    </location>
</feature>
<reference evidence="3 4" key="1">
    <citation type="submission" date="2020-04" db="EMBL/GenBank/DDBJ databases">
        <title>Perkinsus olseni comparative genomics.</title>
        <authorList>
            <person name="Bogema D.R."/>
        </authorList>
    </citation>
    <scope>NUCLEOTIDE SEQUENCE [LARGE SCALE GENOMIC DNA]</scope>
    <source>
        <strain evidence="3">00978-12</strain>
    </source>
</reference>
<dbReference type="Proteomes" id="UP000541610">
    <property type="component" value="Unassembled WGS sequence"/>
</dbReference>
<dbReference type="PANTHER" id="PTHR47219">
    <property type="entry name" value="RAB GTPASE-ACTIVATING PROTEIN 1-LIKE"/>
    <property type="match status" value="1"/>
</dbReference>
<dbReference type="Gene3D" id="1.10.8.270">
    <property type="entry name" value="putative rabgap domain of human tbc1 domain family member 14 like domains"/>
    <property type="match status" value="1"/>
</dbReference>
<name>A0A7J6PJZ2_PEROL</name>
<dbReference type="GO" id="GO:0031267">
    <property type="term" value="F:small GTPase binding"/>
    <property type="evidence" value="ECO:0007669"/>
    <property type="project" value="TreeGrafter"/>
</dbReference>
<feature type="compositionally biased region" description="Polar residues" evidence="1">
    <location>
        <begin position="648"/>
        <end position="657"/>
    </location>
</feature>
<dbReference type="GO" id="GO:0005096">
    <property type="term" value="F:GTPase activator activity"/>
    <property type="evidence" value="ECO:0007669"/>
    <property type="project" value="TreeGrafter"/>
</dbReference>
<proteinExistence type="predicted"/>
<sequence length="729" mass="81079">MGCGFSKYRYHTTAAPAESPHAVGQLRAHTTQPGVEGDREGAPRDRVTEVTPRDQPGSRKRRQFLYEMTVQEFVQALSTSESSDKERLIRWFKLLKDGDFTDSYNGDPNGFRSLLARIGAPPRFRALCWRAVMGWREQLRPGTYAKLCTGLRGDKVAWSSTPEEAIAATPPSKSARQKAATEQGLDSPSCNRPTQDQQPSPSVASSHTKLAVYPSIAAELHRDLRRTFPGSDYFNKDSNLDALGRVIYTFAASNSYLGYCQGMNFVSGMLLQVTHSEDDTFWLLCLLMHRHNLAPLFTVDKALLSLLKFTFTRLLETQLPHLDNHFRSISDAEGIFIDVTDMYATKWFMTLFAYSLPLSTVLRLWDFLFASCPPLPPHLGFPRSLLLLSLAIMSLSSKRFLKEKTFAGLHQVLNDIGGTSSHSAGGHDSFDEYRGSYSPPATTRKKKLLQIHKYTLGSSGWGTALCDISPPVPWRAPLTRRPSMMCRGFDPEIIIRHALLLDAKSLLESLRREWAAESPDLDAVISRGDWAAENQSITKVVNLDILDCLPSPAGSDGTEGQGKNEDVGESRVWEPIPDGEGFVNSKQQCTALLSLEELPKGSPSDLVDEKPCDQPDSGEASPQRAQRPSSSPRYLTKRAAKQKREQLSRPSSSSLRDNQFIRIMSTDYLPDRGRPASRDFAASSDRSRSAGPTLGCPRAQHGLHRRSLSGCGNYSYWRPPPRIETPPRG</sequence>
<dbReference type="OrthoDB" id="431119at2759"/>
<dbReference type="InterPro" id="IPR000195">
    <property type="entry name" value="Rab-GAP-TBC_dom"/>
</dbReference>
<evidence type="ECO:0000313" key="4">
    <source>
        <dbReference type="Proteomes" id="UP000541610"/>
    </source>
</evidence>
<dbReference type="AlphaFoldDB" id="A0A7J6PJZ2"/>
<feature type="region of interest" description="Disordered" evidence="1">
    <location>
        <begin position="599"/>
        <end position="729"/>
    </location>
</feature>
<feature type="region of interest" description="Disordered" evidence="1">
    <location>
        <begin position="16"/>
        <end position="60"/>
    </location>
</feature>
<dbReference type="SMART" id="SM00164">
    <property type="entry name" value="TBC"/>
    <property type="match status" value="1"/>
</dbReference>
<feature type="compositionally biased region" description="Pro residues" evidence="1">
    <location>
        <begin position="718"/>
        <end position="729"/>
    </location>
</feature>
<feature type="compositionally biased region" description="Polar residues" evidence="1">
    <location>
        <begin position="184"/>
        <end position="207"/>
    </location>
</feature>
<feature type="compositionally biased region" description="Basic and acidic residues" evidence="1">
    <location>
        <begin position="562"/>
        <end position="572"/>
    </location>
</feature>
<comment type="caution">
    <text evidence="3">The sequence shown here is derived from an EMBL/GenBank/DDBJ whole genome shotgun (WGS) entry which is preliminary data.</text>
</comment>
<dbReference type="SUPFAM" id="SSF47923">
    <property type="entry name" value="Ypt/Rab-GAP domain of gyp1p"/>
    <property type="match status" value="2"/>
</dbReference>
<gene>
    <name evidence="3" type="primary">BUB2</name>
    <name evidence="3" type="ORF">FOZ60_001381</name>
</gene>
<dbReference type="EMBL" id="JABANP010000012">
    <property type="protein sequence ID" value="KAF4696257.1"/>
    <property type="molecule type" value="Genomic_DNA"/>
</dbReference>
<dbReference type="Gene3D" id="1.10.472.80">
    <property type="entry name" value="Ypt/Rab-GAP domain of gyp1p, domain 3"/>
    <property type="match status" value="1"/>
</dbReference>
<protein>
    <submittedName>
        <fullName evidence="3">Budding uninhibited by benzimidazole- protein</fullName>
    </submittedName>
</protein>
<evidence type="ECO:0000259" key="2">
    <source>
        <dbReference type="PROSITE" id="PS50086"/>
    </source>
</evidence>